<evidence type="ECO:0000256" key="1">
    <source>
        <dbReference type="SAM" id="SignalP"/>
    </source>
</evidence>
<dbReference type="InterPro" id="IPR010281">
    <property type="entry name" value="DUF885"/>
</dbReference>
<proteinExistence type="predicted"/>
<sequence>MTPRPLFLAIALAAALAGCSRSAPEATPQAAAQHAEDKAAQLNALYAEHWEEFLRLNPIQATFQGDHRYDDQLPDFGSKQFREQQHAFVTRWLDRVKAIGSDGLAGQDLLSYEIFVRNGEMALLDERFPSWMVPVNQMGSIASYAVLLGSGTSAQPFKTVKDYDNWLARANRLPVLIDTEIANMREGIAAGVVQPRVVMEKVLPQLDAIIADKPEDSQFWGPIANMPADFPAQDKARLTEAYRKLIAEGLMPALKREHAFIADEYLPKTRDAVGLAALPDGEAWYAFNARNSTTTALSPAQIHQIGLDEVARIHGEMRKVMAEVKFEGSLQDFFRFMQNDRQFEFKSEDALLEHYRALEAKVMAGVPALFSLTPKAGFEIRPIEAFRAQSAAGGEYMSPSEDGSRPGIFYVNTYDLPTRKTWDAEDLFLHEAIPGHHFQLALQQELTELPPFRRFGGETAFIEGWGLYAEGLGKDLGVYTDPYSYFGRLQGELWRAVRLVVDTGLHSKGWTRQQVLDYMFENSSVSEPDAIAEAERYIAWPGQALAYKIGELKIKELRARAEETLGDRFDIREFHAEVLKDGSVPLDILEQKIDRWIASKQS</sequence>
<dbReference type="PANTHER" id="PTHR33361">
    <property type="entry name" value="GLR0591 PROTEIN"/>
    <property type="match status" value="1"/>
</dbReference>
<keyword evidence="3" id="KW-1185">Reference proteome</keyword>
<reference evidence="2 3" key="1">
    <citation type="journal article" date="2008" name="Int. J. Syst. Evol. Microbiol.">
        <title>Luteimonas marina sp. nov., isolated from seawater.</title>
        <authorList>
            <person name="Baik K.S."/>
            <person name="Park S.C."/>
            <person name="Kim M.S."/>
            <person name="Kim E.M."/>
            <person name="Park C."/>
            <person name="Chun J."/>
            <person name="Seong C.N."/>
        </authorList>
    </citation>
    <scope>NUCLEOTIDE SEQUENCE [LARGE SCALE GENOMIC DNA]</scope>
    <source>
        <strain evidence="2 3">FR1330</strain>
    </source>
</reference>
<dbReference type="PROSITE" id="PS51257">
    <property type="entry name" value="PROKAR_LIPOPROTEIN"/>
    <property type="match status" value="1"/>
</dbReference>
<dbReference type="Pfam" id="PF05960">
    <property type="entry name" value="DUF885"/>
    <property type="match status" value="1"/>
</dbReference>
<name>A0A5C5TVR8_9GAMM</name>
<dbReference type="AlphaFoldDB" id="A0A5C5TVR8"/>
<evidence type="ECO:0000313" key="2">
    <source>
        <dbReference type="EMBL" id="TWT17589.1"/>
    </source>
</evidence>
<dbReference type="RefSeq" id="WP_146389283.1">
    <property type="nucleotide sequence ID" value="NZ_VOHK01000009.1"/>
</dbReference>
<organism evidence="2 3">
    <name type="scientific">Luteimonas marina</name>
    <dbReference type="NCBI Taxonomy" id="488485"/>
    <lineage>
        <taxon>Bacteria</taxon>
        <taxon>Pseudomonadati</taxon>
        <taxon>Pseudomonadota</taxon>
        <taxon>Gammaproteobacteria</taxon>
        <taxon>Lysobacterales</taxon>
        <taxon>Lysobacteraceae</taxon>
        <taxon>Luteimonas</taxon>
    </lineage>
</organism>
<gene>
    <name evidence="2" type="ORF">FQY83_16835</name>
</gene>
<protein>
    <submittedName>
        <fullName evidence="2">DUF885 family protein</fullName>
    </submittedName>
</protein>
<feature type="chain" id="PRO_5023020417" evidence="1">
    <location>
        <begin position="24"/>
        <end position="602"/>
    </location>
</feature>
<keyword evidence="1" id="KW-0732">Signal</keyword>
<dbReference type="EMBL" id="VOHK01000009">
    <property type="protein sequence ID" value="TWT17589.1"/>
    <property type="molecule type" value="Genomic_DNA"/>
</dbReference>
<dbReference type="Proteomes" id="UP000319980">
    <property type="component" value="Unassembled WGS sequence"/>
</dbReference>
<evidence type="ECO:0000313" key="3">
    <source>
        <dbReference type="Proteomes" id="UP000319980"/>
    </source>
</evidence>
<dbReference type="PANTHER" id="PTHR33361:SF16">
    <property type="entry name" value="DUF885 DOMAIN-CONTAINING PROTEIN"/>
    <property type="match status" value="1"/>
</dbReference>
<comment type="caution">
    <text evidence="2">The sequence shown here is derived from an EMBL/GenBank/DDBJ whole genome shotgun (WGS) entry which is preliminary data.</text>
</comment>
<accession>A0A5C5TVR8</accession>
<feature type="signal peptide" evidence="1">
    <location>
        <begin position="1"/>
        <end position="23"/>
    </location>
</feature>
<dbReference type="OrthoDB" id="9769898at2"/>